<organism evidence="4 5">
    <name type="scientific">Candidatus Fimiplasma intestinipullorum</name>
    <dbReference type="NCBI Taxonomy" id="2840825"/>
    <lineage>
        <taxon>Bacteria</taxon>
        <taxon>Bacillati</taxon>
        <taxon>Bacillota</taxon>
        <taxon>Clostridia</taxon>
        <taxon>Eubacteriales</taxon>
        <taxon>Candidatus Fimiplasma</taxon>
    </lineage>
</organism>
<sequence length="490" mass="56934">MRAIMLMFDTLSRRFLPNYGCDISVMPNFKRLEEKATTFDEFYAGSMPCMPARRELHTGKYNFMHRGWGPIEPFDHSCIESMKQQGIYTHLVTDHSHYWEDGGCTYHTRYTTSELFRGQEGDRWTPQGCADMSLNTCDKNKTNESAIQHLANRTRIRTEEDMPSYQTVSAGLEFMRNYHNRDNWFLQIECFDPHEPFYVPDRYRELYDCCDSHEAFNFPAYSFVDGKYSEEDIRALRKEYLALLSMCDAQLGRVLDEMDALDMWKDTMLIVNTDHGFFLGEHDFIGKNFPPIFDEVVHIPFFIHDPRVNKDGQRRSALAQTIDLAPTLLSYFGLAPFEDIDGKDLSPVIIDDTPIHEDILYGIHGGQINVDDGRYCYMRSPVHKDLPVYNMTLMPTLMRGFIRCEEINQAQWVNGGRYANGNMVLQIPCKTTQGGLLSHSNALYDKQSDPHQNHPINDENLENRMAEKMRKAMQRAGAPDWQFERMGLEE</sequence>
<evidence type="ECO:0000313" key="4">
    <source>
        <dbReference type="EMBL" id="HIU12493.1"/>
    </source>
</evidence>
<feature type="domain" description="Sulfatase N-terminal" evidence="3">
    <location>
        <begin position="4"/>
        <end position="333"/>
    </location>
</feature>
<dbReference type="InterPro" id="IPR017850">
    <property type="entry name" value="Alkaline_phosphatase_core_sf"/>
</dbReference>
<dbReference type="GO" id="GO:0008484">
    <property type="term" value="F:sulfuric ester hydrolase activity"/>
    <property type="evidence" value="ECO:0007669"/>
    <property type="project" value="TreeGrafter"/>
</dbReference>
<dbReference type="SUPFAM" id="SSF53649">
    <property type="entry name" value="Alkaline phosphatase-like"/>
    <property type="match status" value="1"/>
</dbReference>
<evidence type="ECO:0000256" key="1">
    <source>
        <dbReference type="ARBA" id="ARBA00022723"/>
    </source>
</evidence>
<dbReference type="CDD" id="cd16148">
    <property type="entry name" value="sulfatase_like"/>
    <property type="match status" value="1"/>
</dbReference>
<name>A0A9D1KYG9_9FIRM</name>
<evidence type="ECO:0000313" key="5">
    <source>
        <dbReference type="Proteomes" id="UP000824175"/>
    </source>
</evidence>
<comment type="caution">
    <text evidence="4">The sequence shown here is derived from an EMBL/GenBank/DDBJ whole genome shotgun (WGS) entry which is preliminary data.</text>
</comment>
<reference evidence="4" key="1">
    <citation type="submission" date="2020-10" db="EMBL/GenBank/DDBJ databases">
        <authorList>
            <person name="Gilroy R."/>
        </authorList>
    </citation>
    <scope>NUCLEOTIDE SEQUENCE</scope>
    <source>
        <strain evidence="4">CHK195-11698</strain>
    </source>
</reference>
<dbReference type="PANTHER" id="PTHR45953:SF1">
    <property type="entry name" value="IDURONATE 2-SULFATASE"/>
    <property type="match status" value="1"/>
</dbReference>
<dbReference type="Gene3D" id="3.40.720.10">
    <property type="entry name" value="Alkaline Phosphatase, subunit A"/>
    <property type="match status" value="1"/>
</dbReference>
<evidence type="ECO:0000259" key="3">
    <source>
        <dbReference type="Pfam" id="PF00884"/>
    </source>
</evidence>
<dbReference type="GO" id="GO:0005737">
    <property type="term" value="C:cytoplasm"/>
    <property type="evidence" value="ECO:0007669"/>
    <property type="project" value="TreeGrafter"/>
</dbReference>
<dbReference type="EMBL" id="DVMJ01000002">
    <property type="protein sequence ID" value="HIU12493.1"/>
    <property type="molecule type" value="Genomic_DNA"/>
</dbReference>
<dbReference type="AlphaFoldDB" id="A0A9D1KYG9"/>
<dbReference type="GO" id="GO:0046872">
    <property type="term" value="F:metal ion binding"/>
    <property type="evidence" value="ECO:0007669"/>
    <property type="project" value="UniProtKB-KW"/>
</dbReference>
<evidence type="ECO:0000256" key="2">
    <source>
        <dbReference type="ARBA" id="ARBA00022801"/>
    </source>
</evidence>
<reference evidence="4" key="2">
    <citation type="journal article" date="2021" name="PeerJ">
        <title>Extensive microbial diversity within the chicken gut microbiome revealed by metagenomics and culture.</title>
        <authorList>
            <person name="Gilroy R."/>
            <person name="Ravi A."/>
            <person name="Getino M."/>
            <person name="Pursley I."/>
            <person name="Horton D.L."/>
            <person name="Alikhan N.F."/>
            <person name="Baker D."/>
            <person name="Gharbi K."/>
            <person name="Hall N."/>
            <person name="Watson M."/>
            <person name="Adriaenssens E.M."/>
            <person name="Foster-Nyarko E."/>
            <person name="Jarju S."/>
            <person name="Secka A."/>
            <person name="Antonio M."/>
            <person name="Oren A."/>
            <person name="Chaudhuri R.R."/>
            <person name="La Ragione R."/>
            <person name="Hildebrand F."/>
            <person name="Pallen M.J."/>
        </authorList>
    </citation>
    <scope>NUCLEOTIDE SEQUENCE</scope>
    <source>
        <strain evidence="4">CHK195-11698</strain>
    </source>
</reference>
<dbReference type="PANTHER" id="PTHR45953">
    <property type="entry name" value="IDURONATE 2-SULFATASE"/>
    <property type="match status" value="1"/>
</dbReference>
<gene>
    <name evidence="4" type="ORF">IAD15_00230</name>
</gene>
<protein>
    <submittedName>
        <fullName evidence="4">Sulfatase-like hydrolase/transferase</fullName>
    </submittedName>
</protein>
<dbReference type="InterPro" id="IPR000917">
    <property type="entry name" value="Sulfatase_N"/>
</dbReference>
<accession>A0A9D1KYG9</accession>
<keyword evidence="1" id="KW-0479">Metal-binding</keyword>
<dbReference type="Pfam" id="PF00884">
    <property type="entry name" value="Sulfatase"/>
    <property type="match status" value="1"/>
</dbReference>
<dbReference type="Proteomes" id="UP000824175">
    <property type="component" value="Unassembled WGS sequence"/>
</dbReference>
<proteinExistence type="predicted"/>
<keyword evidence="2 4" id="KW-0378">Hydrolase</keyword>